<dbReference type="Pfam" id="PF00672">
    <property type="entry name" value="HAMP"/>
    <property type="match status" value="1"/>
</dbReference>
<evidence type="ECO:0000256" key="2">
    <source>
        <dbReference type="ARBA" id="ARBA00004236"/>
    </source>
</evidence>
<keyword evidence="9" id="KW-0902">Two-component regulatory system</keyword>
<comment type="caution">
    <text evidence="14">The sequence shown here is derived from an EMBL/GenBank/DDBJ whole genome shotgun (WGS) entry which is preliminary data.</text>
</comment>
<dbReference type="PRINTS" id="PR00344">
    <property type="entry name" value="BCTRLSENSOR"/>
</dbReference>
<dbReference type="SUPFAM" id="SSF158472">
    <property type="entry name" value="HAMP domain-like"/>
    <property type="match status" value="1"/>
</dbReference>
<dbReference type="SMART" id="SM00304">
    <property type="entry name" value="HAMP"/>
    <property type="match status" value="1"/>
</dbReference>
<dbReference type="SMART" id="SM00387">
    <property type="entry name" value="HATPase_c"/>
    <property type="match status" value="1"/>
</dbReference>
<dbReference type="CDD" id="cd00082">
    <property type="entry name" value="HisKA"/>
    <property type="match status" value="1"/>
</dbReference>
<dbReference type="GO" id="GO:0005886">
    <property type="term" value="C:plasma membrane"/>
    <property type="evidence" value="ECO:0007669"/>
    <property type="project" value="UniProtKB-SubCell"/>
</dbReference>
<feature type="transmembrane region" description="Helical" evidence="11">
    <location>
        <begin position="139"/>
        <end position="160"/>
    </location>
</feature>
<dbReference type="EC" id="2.7.13.3" evidence="3"/>
<evidence type="ECO:0000256" key="10">
    <source>
        <dbReference type="ARBA" id="ARBA00023136"/>
    </source>
</evidence>
<dbReference type="SMART" id="SM00388">
    <property type="entry name" value="HisKA"/>
    <property type="match status" value="1"/>
</dbReference>
<organism evidence="14 15">
    <name type="scientific">Nocardia terpenica</name>
    <dbReference type="NCBI Taxonomy" id="455432"/>
    <lineage>
        <taxon>Bacteria</taxon>
        <taxon>Bacillati</taxon>
        <taxon>Actinomycetota</taxon>
        <taxon>Actinomycetes</taxon>
        <taxon>Mycobacteriales</taxon>
        <taxon>Nocardiaceae</taxon>
        <taxon>Nocardia</taxon>
    </lineage>
</organism>
<dbReference type="InterPro" id="IPR036890">
    <property type="entry name" value="HATPase_C_sf"/>
</dbReference>
<dbReference type="SUPFAM" id="SSF47384">
    <property type="entry name" value="Homodimeric domain of signal transducing histidine kinase"/>
    <property type="match status" value="1"/>
</dbReference>
<feature type="domain" description="HAMP" evidence="13">
    <location>
        <begin position="161"/>
        <end position="214"/>
    </location>
</feature>
<evidence type="ECO:0000259" key="13">
    <source>
        <dbReference type="PROSITE" id="PS50885"/>
    </source>
</evidence>
<accession>A0A164KXZ6</accession>
<evidence type="ECO:0000313" key="14">
    <source>
        <dbReference type="EMBL" id="KZM71841.1"/>
    </source>
</evidence>
<keyword evidence="5" id="KW-0808">Transferase</keyword>
<dbReference type="Gene3D" id="3.30.565.10">
    <property type="entry name" value="Histidine kinase-like ATPase, C-terminal domain"/>
    <property type="match status" value="1"/>
</dbReference>
<evidence type="ECO:0000256" key="6">
    <source>
        <dbReference type="ARBA" id="ARBA00022692"/>
    </source>
</evidence>
<evidence type="ECO:0000256" key="3">
    <source>
        <dbReference type="ARBA" id="ARBA00012438"/>
    </source>
</evidence>
<keyword evidence="6 11" id="KW-0812">Transmembrane</keyword>
<gene>
    <name evidence="14" type="ORF">AWN90_03110</name>
</gene>
<dbReference type="PROSITE" id="PS50885">
    <property type="entry name" value="HAMP"/>
    <property type="match status" value="1"/>
</dbReference>
<evidence type="ECO:0000256" key="4">
    <source>
        <dbReference type="ARBA" id="ARBA00022553"/>
    </source>
</evidence>
<dbReference type="InterPro" id="IPR004358">
    <property type="entry name" value="Sig_transdc_His_kin-like_C"/>
</dbReference>
<comment type="catalytic activity">
    <reaction evidence="1">
        <text>ATP + protein L-histidine = ADP + protein N-phospho-L-histidine.</text>
        <dbReference type="EC" id="2.7.13.3"/>
    </reaction>
</comment>
<evidence type="ECO:0000313" key="15">
    <source>
        <dbReference type="Proteomes" id="UP000076512"/>
    </source>
</evidence>
<keyword evidence="7 14" id="KW-0418">Kinase</keyword>
<dbReference type="CDD" id="cd00075">
    <property type="entry name" value="HATPase"/>
    <property type="match status" value="1"/>
</dbReference>
<name>A0A164KXZ6_9NOCA</name>
<evidence type="ECO:0000256" key="11">
    <source>
        <dbReference type="SAM" id="Phobius"/>
    </source>
</evidence>
<keyword evidence="8 11" id="KW-1133">Transmembrane helix</keyword>
<dbReference type="SUPFAM" id="SSF55874">
    <property type="entry name" value="ATPase domain of HSP90 chaperone/DNA topoisomerase II/histidine kinase"/>
    <property type="match status" value="1"/>
</dbReference>
<dbReference type="GO" id="GO:0000155">
    <property type="term" value="F:phosphorelay sensor kinase activity"/>
    <property type="evidence" value="ECO:0007669"/>
    <property type="project" value="InterPro"/>
</dbReference>
<dbReference type="EMBL" id="LWGR01000012">
    <property type="protein sequence ID" value="KZM71841.1"/>
    <property type="molecule type" value="Genomic_DNA"/>
</dbReference>
<dbReference type="Gene3D" id="1.10.287.130">
    <property type="match status" value="1"/>
</dbReference>
<dbReference type="PROSITE" id="PS50109">
    <property type="entry name" value="HIS_KIN"/>
    <property type="match status" value="1"/>
</dbReference>
<evidence type="ECO:0000256" key="7">
    <source>
        <dbReference type="ARBA" id="ARBA00022777"/>
    </source>
</evidence>
<reference evidence="14 15" key="1">
    <citation type="submission" date="2016-04" db="EMBL/GenBank/DDBJ databases">
        <authorList>
            <person name="Evans L.H."/>
            <person name="Alamgir A."/>
            <person name="Owens N."/>
            <person name="Weber N.D."/>
            <person name="Virtaneva K."/>
            <person name="Barbian K."/>
            <person name="Babar A."/>
            <person name="Rosenke K."/>
        </authorList>
    </citation>
    <scope>NUCLEOTIDE SEQUENCE [LARGE SCALE GENOMIC DNA]</scope>
    <source>
        <strain evidence="14 15">IFM 0406</strain>
    </source>
</reference>
<keyword evidence="10 11" id="KW-0472">Membrane</keyword>
<dbReference type="InterPro" id="IPR003661">
    <property type="entry name" value="HisK_dim/P_dom"/>
</dbReference>
<dbReference type="InterPro" id="IPR003594">
    <property type="entry name" value="HATPase_dom"/>
</dbReference>
<dbReference type="PANTHER" id="PTHR45436">
    <property type="entry name" value="SENSOR HISTIDINE KINASE YKOH"/>
    <property type="match status" value="1"/>
</dbReference>
<dbReference type="AlphaFoldDB" id="A0A164KXZ6"/>
<evidence type="ECO:0000256" key="9">
    <source>
        <dbReference type="ARBA" id="ARBA00023012"/>
    </source>
</evidence>
<proteinExistence type="predicted"/>
<evidence type="ECO:0000256" key="8">
    <source>
        <dbReference type="ARBA" id="ARBA00022989"/>
    </source>
</evidence>
<dbReference type="InterPro" id="IPR050428">
    <property type="entry name" value="TCS_sensor_his_kinase"/>
</dbReference>
<dbReference type="Gene3D" id="6.10.340.10">
    <property type="match status" value="1"/>
</dbReference>
<evidence type="ECO:0000256" key="1">
    <source>
        <dbReference type="ARBA" id="ARBA00000085"/>
    </source>
</evidence>
<protein>
    <recommendedName>
        <fullName evidence="3">histidine kinase</fullName>
        <ecNumber evidence="3">2.7.13.3</ecNumber>
    </recommendedName>
</protein>
<dbReference type="InterPro" id="IPR003660">
    <property type="entry name" value="HAMP_dom"/>
</dbReference>
<evidence type="ECO:0000256" key="5">
    <source>
        <dbReference type="ARBA" id="ARBA00022679"/>
    </source>
</evidence>
<dbReference type="InterPro" id="IPR036097">
    <property type="entry name" value="HisK_dim/P_sf"/>
</dbReference>
<keyword evidence="15" id="KW-1185">Reference proteome</keyword>
<dbReference type="STRING" id="455432.AWN90_03110"/>
<sequence>MVLALAGMGLAAYVVVSHQLSSALDTGLRREATRIARQFDVQPDVATISGPCRYLAAPSCVQVVDTDGRIESERDPRDTLPVDAETRAVATGSHASYFSDASLDGLRMRIYTTQLRPGAAVQVGQRADQVDTGIRRTGFALLAAAIAGTALAVGVGLLVARRALAPVTALTRAAEQVAGTRDPRRHIAVTGSAELAGLARSFNAMLDELDQALTAERDSRAAQQRLVADASHELRTPLTVLRTNLDLLGRADRLTPEQLAATSDALKVPVEELSGLVSDLIELARADDPQATGEPFEDVRLDAVVTDRVAVARKHWPAAAFVTNLEATTVSGAPGRLSRAVTNLLDNAAKFSPPGAIVRVDLHNRVLTVRDHGPGIAPADLPHVFDRFYRATTARGKPGHGLGLAIVAQVAALHHARVTVESVPGRGAVFRLEFPAGE</sequence>
<feature type="domain" description="Histidine kinase" evidence="12">
    <location>
        <begin position="229"/>
        <end position="438"/>
    </location>
</feature>
<evidence type="ECO:0000259" key="12">
    <source>
        <dbReference type="PROSITE" id="PS50109"/>
    </source>
</evidence>
<dbReference type="OrthoDB" id="9786919at2"/>
<comment type="subcellular location">
    <subcellularLocation>
        <location evidence="2">Cell membrane</location>
    </subcellularLocation>
</comment>
<keyword evidence="4" id="KW-0597">Phosphoprotein</keyword>
<dbReference type="Pfam" id="PF02518">
    <property type="entry name" value="HATPase_c"/>
    <property type="match status" value="1"/>
</dbReference>
<dbReference type="PANTHER" id="PTHR45436:SF5">
    <property type="entry name" value="SENSOR HISTIDINE KINASE TRCS"/>
    <property type="match status" value="1"/>
</dbReference>
<dbReference type="Pfam" id="PF00512">
    <property type="entry name" value="HisKA"/>
    <property type="match status" value="1"/>
</dbReference>
<dbReference type="InterPro" id="IPR005467">
    <property type="entry name" value="His_kinase_dom"/>
</dbReference>
<dbReference type="CDD" id="cd06225">
    <property type="entry name" value="HAMP"/>
    <property type="match status" value="1"/>
</dbReference>
<dbReference type="Proteomes" id="UP000076512">
    <property type="component" value="Unassembled WGS sequence"/>
</dbReference>